<comment type="subcellular location">
    <subcellularLocation>
        <location evidence="1">Membrane</location>
    </subcellularLocation>
    <subcellularLocation>
        <location evidence="11">Mitochondrion membrane</location>
        <topology evidence="11">Multi-pass membrane protein</topology>
    </subcellularLocation>
</comment>
<dbReference type="GO" id="GO:0008137">
    <property type="term" value="F:NADH dehydrogenase (ubiquinone) activity"/>
    <property type="evidence" value="ECO:0007669"/>
    <property type="project" value="UniProtKB-UniRule"/>
</dbReference>
<feature type="signal peptide" evidence="12">
    <location>
        <begin position="1"/>
        <end position="19"/>
    </location>
</feature>
<evidence type="ECO:0000256" key="7">
    <source>
        <dbReference type="ARBA" id="ARBA00022989"/>
    </source>
</evidence>
<dbReference type="PANTHER" id="PTHR11058:SF9">
    <property type="entry name" value="NADH-UBIQUINONE OXIDOREDUCTASE CHAIN 3"/>
    <property type="match status" value="1"/>
</dbReference>
<keyword evidence="11" id="KW-1278">Translocase</keyword>
<dbReference type="GO" id="GO:0030964">
    <property type="term" value="C:NADH dehydrogenase complex"/>
    <property type="evidence" value="ECO:0007669"/>
    <property type="project" value="TreeGrafter"/>
</dbReference>
<keyword evidence="12" id="KW-0732">Signal</keyword>
<evidence type="ECO:0000256" key="6">
    <source>
        <dbReference type="ARBA" id="ARBA00022692"/>
    </source>
</evidence>
<accession>A0A0S3H8B6</accession>
<proteinExistence type="inferred from homology"/>
<dbReference type="AlphaFoldDB" id="A0A0S3H8B6"/>
<organism evidence="13">
    <name type="scientific">Ameiurus melas</name>
    <name type="common">Black bullhead</name>
    <name type="synonym">Silurus melas</name>
    <dbReference type="NCBI Taxonomy" id="219545"/>
    <lineage>
        <taxon>Eukaryota</taxon>
        <taxon>Metazoa</taxon>
        <taxon>Chordata</taxon>
        <taxon>Craniata</taxon>
        <taxon>Vertebrata</taxon>
        <taxon>Euteleostomi</taxon>
        <taxon>Actinopterygii</taxon>
        <taxon>Neopterygii</taxon>
        <taxon>Teleostei</taxon>
        <taxon>Ostariophysi</taxon>
        <taxon>Siluriformes</taxon>
        <taxon>Ictaluridae</taxon>
        <taxon>Ameiurus</taxon>
    </lineage>
</organism>
<reference evidence="13" key="1">
    <citation type="submission" date="2015-09" db="EMBL/GenBank/DDBJ databases">
        <authorList>
            <person name="Jackson K.R."/>
            <person name="Lunt B.L."/>
            <person name="Fisher J.N.B."/>
            <person name="Gardner A.V."/>
            <person name="Bailey M.E."/>
            <person name="Deus L.M."/>
            <person name="Earl A.S."/>
            <person name="Gibby P.D."/>
            <person name="Hartmann K.A."/>
            <person name="Liu J.E."/>
            <person name="Manci A.M."/>
            <person name="Nielsen D.A."/>
            <person name="Solomon M.B."/>
            <person name="Breakwell D.P."/>
            <person name="Burnett S.H."/>
            <person name="Grose J.H."/>
        </authorList>
    </citation>
    <scope>NUCLEOTIDE SEQUENCE</scope>
    <source>
        <tissue evidence="13">Fin ray</tissue>
    </source>
</reference>
<feature type="transmembrane region" description="Helical" evidence="11">
    <location>
        <begin position="52"/>
        <end position="74"/>
    </location>
</feature>
<dbReference type="EMBL" id="KT804702">
    <property type="protein sequence ID" value="ALR49232.1"/>
    <property type="molecule type" value="Genomic_DNA"/>
</dbReference>
<keyword evidence="11 13" id="KW-0496">Mitochondrion</keyword>
<keyword evidence="11" id="KW-0249">Electron transport</keyword>
<evidence type="ECO:0000256" key="3">
    <source>
        <dbReference type="ARBA" id="ARBA00012944"/>
    </source>
</evidence>
<sequence length="116" mass="12855">MNLIMVVTLITLILTTIQATVSFWRPQKTPGAQMVLPLQCRYHPLGSARLALAVRFLLVASLFLLFEVEIALLLPLPWANHLQSRAYTLLSAATILILLTLGLIYEGVQAGVEWAE</sequence>
<dbReference type="PANTHER" id="PTHR11058">
    <property type="entry name" value="NADH-UBIQUINONE OXIDOREDUCTASE CHAIN 3"/>
    <property type="match status" value="1"/>
</dbReference>
<evidence type="ECO:0000256" key="9">
    <source>
        <dbReference type="ARBA" id="ARBA00023136"/>
    </source>
</evidence>
<keyword evidence="6 11" id="KW-0812">Transmembrane</keyword>
<feature type="chain" id="PRO_5006612656" description="NADH-ubiquinone oxidoreductase chain 3" evidence="12">
    <location>
        <begin position="20"/>
        <end position="116"/>
    </location>
</feature>
<keyword evidence="11" id="KW-0679">Respiratory chain</keyword>
<evidence type="ECO:0000256" key="5">
    <source>
        <dbReference type="ARBA" id="ARBA00022448"/>
    </source>
</evidence>
<name>A0A0S3H8B6_AMEME</name>
<evidence type="ECO:0000256" key="8">
    <source>
        <dbReference type="ARBA" id="ARBA00023027"/>
    </source>
</evidence>
<dbReference type="GO" id="GO:0031966">
    <property type="term" value="C:mitochondrial membrane"/>
    <property type="evidence" value="ECO:0007669"/>
    <property type="project" value="UniProtKB-SubCell"/>
</dbReference>
<comment type="catalytic activity">
    <reaction evidence="10 11">
        <text>a ubiquinone + NADH + 5 H(+)(in) = a ubiquinol + NAD(+) + 4 H(+)(out)</text>
        <dbReference type="Rhea" id="RHEA:29091"/>
        <dbReference type="Rhea" id="RHEA-COMP:9565"/>
        <dbReference type="Rhea" id="RHEA-COMP:9566"/>
        <dbReference type="ChEBI" id="CHEBI:15378"/>
        <dbReference type="ChEBI" id="CHEBI:16389"/>
        <dbReference type="ChEBI" id="CHEBI:17976"/>
        <dbReference type="ChEBI" id="CHEBI:57540"/>
        <dbReference type="ChEBI" id="CHEBI:57945"/>
        <dbReference type="EC" id="7.1.1.2"/>
    </reaction>
</comment>
<geneLocation type="mitochondrion" evidence="13"/>
<comment type="similarity">
    <text evidence="2 11">Belongs to the complex I subunit 3 family.</text>
</comment>
<dbReference type="Gene3D" id="1.20.58.1610">
    <property type="entry name" value="NADH:ubiquinone/plastoquinone oxidoreductase, chain 3"/>
    <property type="match status" value="1"/>
</dbReference>
<protein>
    <recommendedName>
        <fullName evidence="4 11">NADH-ubiquinone oxidoreductase chain 3</fullName>
        <ecNumber evidence="3 11">7.1.1.2</ecNumber>
    </recommendedName>
</protein>
<evidence type="ECO:0000256" key="2">
    <source>
        <dbReference type="ARBA" id="ARBA00008472"/>
    </source>
</evidence>
<comment type="function">
    <text evidence="11">Core subunit of the mitochondrial membrane respiratory chain NADH dehydrogenase (Complex I) which catalyzes electron transfer from NADH through the respiratory chain, using ubiquinone as an electron acceptor. Essential for the catalytic activity of complex I.</text>
</comment>
<keyword evidence="11" id="KW-0830">Ubiquinone</keyword>
<evidence type="ECO:0000256" key="10">
    <source>
        <dbReference type="ARBA" id="ARBA00049551"/>
    </source>
</evidence>
<evidence type="ECO:0000256" key="12">
    <source>
        <dbReference type="SAM" id="SignalP"/>
    </source>
</evidence>
<keyword evidence="8 11" id="KW-0520">NAD</keyword>
<dbReference type="EC" id="7.1.1.2" evidence="3 11"/>
<dbReference type="InterPro" id="IPR038430">
    <property type="entry name" value="NDAH_ubi_oxred_su3_sf"/>
</dbReference>
<evidence type="ECO:0000256" key="11">
    <source>
        <dbReference type="RuleBase" id="RU003640"/>
    </source>
</evidence>
<keyword evidence="7 11" id="KW-1133">Transmembrane helix</keyword>
<feature type="transmembrane region" description="Helical" evidence="11">
    <location>
        <begin position="86"/>
        <end position="105"/>
    </location>
</feature>
<evidence type="ECO:0000256" key="1">
    <source>
        <dbReference type="ARBA" id="ARBA00004370"/>
    </source>
</evidence>
<keyword evidence="9 11" id="KW-0472">Membrane</keyword>
<keyword evidence="5 11" id="KW-0813">Transport</keyword>
<gene>
    <name evidence="13" type="primary">ND3</name>
</gene>
<evidence type="ECO:0000256" key="4">
    <source>
        <dbReference type="ARBA" id="ARBA00021007"/>
    </source>
</evidence>
<dbReference type="InterPro" id="IPR000440">
    <property type="entry name" value="NADH_UbQ/plastoQ_OxRdtase_su3"/>
</dbReference>
<evidence type="ECO:0000313" key="13">
    <source>
        <dbReference type="EMBL" id="ALR49232.1"/>
    </source>
</evidence>
<dbReference type="Pfam" id="PF00507">
    <property type="entry name" value="Oxidored_q4"/>
    <property type="match status" value="1"/>
</dbReference>